<dbReference type="AlphaFoldDB" id="A0A9D1K9V4"/>
<sequence>MQTLMKSIGEIWRCANLYRMKAYEPLNINSFQDTYLLQICKNPGITQDQLSKIIYVHKSNVARQVASLEEKGLVYRLTHQEDKRILQVYPTKKALDLMPLIMKMNQQWNQLLMNELSLDDQQKFLEILSFLASKAKEAVDCLEEKE</sequence>
<keyword evidence="1" id="KW-0805">Transcription regulation</keyword>
<organism evidence="5 6">
    <name type="scientific">Candidatus Caccosoma faecigallinarum</name>
    <dbReference type="NCBI Taxonomy" id="2840720"/>
    <lineage>
        <taxon>Bacteria</taxon>
        <taxon>Bacillati</taxon>
        <taxon>Bacillota</taxon>
        <taxon>Bacillota incertae sedis</taxon>
        <taxon>Candidatus Caccosoma</taxon>
    </lineage>
</organism>
<name>A0A9D1K9V4_9FIRM</name>
<dbReference type="PROSITE" id="PS01117">
    <property type="entry name" value="HTH_MARR_1"/>
    <property type="match status" value="1"/>
</dbReference>
<keyword evidence="2" id="KW-0238">DNA-binding</keyword>
<dbReference type="Pfam" id="PF01047">
    <property type="entry name" value="MarR"/>
    <property type="match status" value="1"/>
</dbReference>
<feature type="domain" description="HTH marR-type" evidence="4">
    <location>
        <begin position="1"/>
        <end position="133"/>
    </location>
</feature>
<dbReference type="PANTHER" id="PTHR42756:SF1">
    <property type="entry name" value="TRANSCRIPTIONAL REPRESSOR OF EMRAB OPERON"/>
    <property type="match status" value="1"/>
</dbReference>
<dbReference type="SMART" id="SM00347">
    <property type="entry name" value="HTH_MARR"/>
    <property type="match status" value="1"/>
</dbReference>
<accession>A0A9D1K9V4</accession>
<evidence type="ECO:0000256" key="2">
    <source>
        <dbReference type="ARBA" id="ARBA00023125"/>
    </source>
</evidence>
<dbReference type="Gene3D" id="1.10.10.10">
    <property type="entry name" value="Winged helix-like DNA-binding domain superfamily/Winged helix DNA-binding domain"/>
    <property type="match status" value="1"/>
</dbReference>
<reference evidence="5" key="1">
    <citation type="submission" date="2020-10" db="EMBL/GenBank/DDBJ databases">
        <authorList>
            <person name="Gilroy R."/>
        </authorList>
    </citation>
    <scope>NUCLEOTIDE SEQUENCE</scope>
    <source>
        <strain evidence="5">14508</strain>
    </source>
</reference>
<evidence type="ECO:0000256" key="3">
    <source>
        <dbReference type="ARBA" id="ARBA00023163"/>
    </source>
</evidence>
<comment type="caution">
    <text evidence="5">The sequence shown here is derived from an EMBL/GenBank/DDBJ whole genome shotgun (WGS) entry which is preliminary data.</text>
</comment>
<proteinExistence type="predicted"/>
<dbReference type="InterPro" id="IPR036390">
    <property type="entry name" value="WH_DNA-bd_sf"/>
</dbReference>
<protein>
    <submittedName>
        <fullName evidence="5">MarR family transcriptional regulator</fullName>
    </submittedName>
</protein>
<dbReference type="SUPFAM" id="SSF46785">
    <property type="entry name" value="Winged helix' DNA-binding domain"/>
    <property type="match status" value="1"/>
</dbReference>
<dbReference type="InterPro" id="IPR023187">
    <property type="entry name" value="Tscrpt_reg_MarR-type_CS"/>
</dbReference>
<evidence type="ECO:0000256" key="1">
    <source>
        <dbReference type="ARBA" id="ARBA00023015"/>
    </source>
</evidence>
<dbReference type="PROSITE" id="PS50995">
    <property type="entry name" value="HTH_MARR_2"/>
    <property type="match status" value="1"/>
</dbReference>
<dbReference type="Proteomes" id="UP000886893">
    <property type="component" value="Unassembled WGS sequence"/>
</dbReference>
<evidence type="ECO:0000313" key="6">
    <source>
        <dbReference type="Proteomes" id="UP000886893"/>
    </source>
</evidence>
<reference evidence="5" key="2">
    <citation type="journal article" date="2021" name="PeerJ">
        <title>Extensive microbial diversity within the chicken gut microbiome revealed by metagenomics and culture.</title>
        <authorList>
            <person name="Gilroy R."/>
            <person name="Ravi A."/>
            <person name="Getino M."/>
            <person name="Pursley I."/>
            <person name="Horton D.L."/>
            <person name="Alikhan N.F."/>
            <person name="Baker D."/>
            <person name="Gharbi K."/>
            <person name="Hall N."/>
            <person name="Watson M."/>
            <person name="Adriaenssens E.M."/>
            <person name="Foster-Nyarko E."/>
            <person name="Jarju S."/>
            <person name="Secka A."/>
            <person name="Antonio M."/>
            <person name="Oren A."/>
            <person name="Chaudhuri R.R."/>
            <person name="La Ragione R."/>
            <person name="Hildebrand F."/>
            <person name="Pallen M.J."/>
        </authorList>
    </citation>
    <scope>NUCLEOTIDE SEQUENCE</scope>
    <source>
        <strain evidence="5">14508</strain>
    </source>
</reference>
<dbReference type="EMBL" id="DVKI01000037">
    <property type="protein sequence ID" value="HIT16973.1"/>
    <property type="molecule type" value="Genomic_DNA"/>
</dbReference>
<dbReference type="GO" id="GO:0003700">
    <property type="term" value="F:DNA-binding transcription factor activity"/>
    <property type="evidence" value="ECO:0007669"/>
    <property type="project" value="InterPro"/>
</dbReference>
<dbReference type="InterPro" id="IPR000835">
    <property type="entry name" value="HTH_MarR-typ"/>
</dbReference>
<dbReference type="GO" id="GO:0003677">
    <property type="term" value="F:DNA binding"/>
    <property type="evidence" value="ECO:0007669"/>
    <property type="project" value="UniProtKB-KW"/>
</dbReference>
<dbReference type="InterPro" id="IPR036388">
    <property type="entry name" value="WH-like_DNA-bd_sf"/>
</dbReference>
<keyword evidence="3" id="KW-0804">Transcription</keyword>
<dbReference type="PANTHER" id="PTHR42756">
    <property type="entry name" value="TRANSCRIPTIONAL REGULATOR, MARR"/>
    <property type="match status" value="1"/>
</dbReference>
<dbReference type="PRINTS" id="PR00598">
    <property type="entry name" value="HTHMARR"/>
</dbReference>
<gene>
    <name evidence="5" type="ORF">IAD04_01155</name>
</gene>
<evidence type="ECO:0000313" key="5">
    <source>
        <dbReference type="EMBL" id="HIT16973.1"/>
    </source>
</evidence>
<evidence type="ECO:0000259" key="4">
    <source>
        <dbReference type="PROSITE" id="PS50995"/>
    </source>
</evidence>